<dbReference type="AlphaFoldDB" id="A0A6J4NXK5"/>
<evidence type="ECO:0000259" key="2">
    <source>
        <dbReference type="Pfam" id="PF07498"/>
    </source>
</evidence>
<proteinExistence type="predicted"/>
<name>A0A6J4NXK5_9ACTN</name>
<dbReference type="InterPro" id="IPR011112">
    <property type="entry name" value="Rho-like_N"/>
</dbReference>
<dbReference type="SUPFAM" id="SSF140376">
    <property type="entry name" value="ChaB-like"/>
    <property type="match status" value="1"/>
</dbReference>
<dbReference type="InterPro" id="IPR037205">
    <property type="entry name" value="ChaB_sf"/>
</dbReference>
<dbReference type="Gene3D" id="1.10.1740.70">
    <property type="entry name" value="ChaB"/>
    <property type="match status" value="1"/>
</dbReference>
<reference evidence="3" key="1">
    <citation type="submission" date="2020-02" db="EMBL/GenBank/DDBJ databases">
        <authorList>
            <person name="Meier V. D."/>
        </authorList>
    </citation>
    <scope>NUCLEOTIDE SEQUENCE</scope>
    <source>
        <strain evidence="3">AVDCRST_MAG32</strain>
    </source>
</reference>
<organism evidence="3">
    <name type="scientific">uncultured Nocardioides sp</name>
    <dbReference type="NCBI Taxonomy" id="198441"/>
    <lineage>
        <taxon>Bacteria</taxon>
        <taxon>Bacillati</taxon>
        <taxon>Actinomycetota</taxon>
        <taxon>Actinomycetes</taxon>
        <taxon>Propionibacteriales</taxon>
        <taxon>Nocardioidaceae</taxon>
        <taxon>Nocardioides</taxon>
        <taxon>environmental samples</taxon>
    </lineage>
</organism>
<dbReference type="Pfam" id="PF06150">
    <property type="entry name" value="ChaB"/>
    <property type="match status" value="1"/>
</dbReference>
<dbReference type="EMBL" id="CADCUM010000114">
    <property type="protein sequence ID" value="CAA9400331.1"/>
    <property type="molecule type" value="Genomic_DNA"/>
</dbReference>
<evidence type="ECO:0000313" key="3">
    <source>
        <dbReference type="EMBL" id="CAA9400331.1"/>
    </source>
</evidence>
<evidence type="ECO:0000256" key="1">
    <source>
        <dbReference type="SAM" id="MobiDB-lite"/>
    </source>
</evidence>
<sequence>MEEVTMPGKDELPSTLERSPEKAQRTWVKAHDAAVEEYGEGERAHRTAFAAVKHSFEKVGDHWEAKDARGPSDAQAERSGAAARRGGETAGGVDANASKAHLLEIAKRLDVTGRWRMTKSELVEAIQKANDRETRNARE</sequence>
<feature type="region of interest" description="Disordered" evidence="1">
    <location>
        <begin position="1"/>
        <end position="23"/>
    </location>
</feature>
<feature type="region of interest" description="Disordered" evidence="1">
    <location>
        <begin position="62"/>
        <end position="99"/>
    </location>
</feature>
<dbReference type="InterPro" id="IPR009317">
    <property type="entry name" value="ChaB"/>
</dbReference>
<dbReference type="Pfam" id="PF07498">
    <property type="entry name" value="Rho_N"/>
    <property type="match status" value="1"/>
</dbReference>
<dbReference type="GO" id="GO:0006353">
    <property type="term" value="P:DNA-templated transcription termination"/>
    <property type="evidence" value="ECO:0007669"/>
    <property type="project" value="InterPro"/>
</dbReference>
<feature type="compositionally biased region" description="Basic and acidic residues" evidence="1">
    <location>
        <begin position="8"/>
        <end position="23"/>
    </location>
</feature>
<accession>A0A6J4NXK5</accession>
<protein>
    <recommendedName>
        <fullName evidence="2">Rho termination factor-like N-terminal domain-containing protein</fullName>
    </recommendedName>
</protein>
<gene>
    <name evidence="3" type="ORF">AVDCRST_MAG32-2939</name>
</gene>
<feature type="domain" description="Rho termination factor-like N-terminal" evidence="2">
    <location>
        <begin position="102"/>
        <end position="129"/>
    </location>
</feature>